<dbReference type="PANTHER" id="PTHR33609">
    <property type="entry name" value="LOW CALCIUM RESPONSE LOCUS PROTEIN S"/>
    <property type="match status" value="1"/>
</dbReference>
<dbReference type="EMBL" id="JAVDSJ010000003">
    <property type="protein sequence ID" value="MDR6584343.1"/>
    <property type="molecule type" value="Genomic_DNA"/>
</dbReference>
<dbReference type="InterPro" id="IPR009057">
    <property type="entry name" value="Homeodomain-like_sf"/>
</dbReference>
<protein>
    <submittedName>
        <fullName evidence="2">Transposase</fullName>
    </submittedName>
</protein>
<accession>A0ABU1PGS7</accession>
<evidence type="ECO:0000313" key="3">
    <source>
        <dbReference type="Proteomes" id="UP001260715"/>
    </source>
</evidence>
<dbReference type="InterPro" id="IPR002514">
    <property type="entry name" value="Transposase_8"/>
</dbReference>
<gene>
    <name evidence="2" type="ORF">J2W50_002553</name>
</gene>
<dbReference type="Proteomes" id="UP001260715">
    <property type="component" value="Unassembled WGS sequence"/>
</dbReference>
<reference evidence="2 3" key="1">
    <citation type="submission" date="2023-07" db="EMBL/GenBank/DDBJ databases">
        <title>Sorghum-associated microbial communities from plants grown in Nebraska, USA.</title>
        <authorList>
            <person name="Schachtman D."/>
        </authorList>
    </citation>
    <scope>NUCLEOTIDE SEQUENCE [LARGE SCALE GENOMIC DNA]</scope>
    <source>
        <strain evidence="2 3">596</strain>
    </source>
</reference>
<proteinExistence type="predicted"/>
<dbReference type="SUPFAM" id="SSF46689">
    <property type="entry name" value="Homeodomain-like"/>
    <property type="match status" value="1"/>
</dbReference>
<dbReference type="Pfam" id="PF01527">
    <property type="entry name" value="HTH_Tnp_1"/>
    <property type="match status" value="1"/>
</dbReference>
<feature type="coiled-coil region" evidence="1">
    <location>
        <begin position="48"/>
        <end position="75"/>
    </location>
</feature>
<evidence type="ECO:0000313" key="2">
    <source>
        <dbReference type="EMBL" id="MDR6584343.1"/>
    </source>
</evidence>
<name>A0ABU1PGS7_9BURK</name>
<dbReference type="InterPro" id="IPR052546">
    <property type="entry name" value="Transposase_8_domain"/>
</dbReference>
<keyword evidence="1" id="KW-0175">Coiled coil</keyword>
<sequence>MKKRFTEEQIIGVFKEAEAGMKVAEVCRKHGISDATYYNWKSKFGGMTVSETQRLKALEAENAKLKKLLAESLLDNAALKDVLGRKW</sequence>
<organism evidence="2 3">
    <name type="scientific">Herbaspirillum frisingense</name>
    <dbReference type="NCBI Taxonomy" id="92645"/>
    <lineage>
        <taxon>Bacteria</taxon>
        <taxon>Pseudomonadati</taxon>
        <taxon>Pseudomonadota</taxon>
        <taxon>Betaproteobacteria</taxon>
        <taxon>Burkholderiales</taxon>
        <taxon>Oxalobacteraceae</taxon>
        <taxon>Herbaspirillum</taxon>
    </lineage>
</organism>
<keyword evidence="3" id="KW-1185">Reference proteome</keyword>
<dbReference type="PANTHER" id="PTHR33609:SF1">
    <property type="entry name" value="TRANSPOSASE"/>
    <property type="match status" value="1"/>
</dbReference>
<evidence type="ECO:0000256" key="1">
    <source>
        <dbReference type="SAM" id="Coils"/>
    </source>
</evidence>
<comment type="caution">
    <text evidence="2">The sequence shown here is derived from an EMBL/GenBank/DDBJ whole genome shotgun (WGS) entry which is preliminary data.</text>
</comment>